<dbReference type="Gene3D" id="1.10.3720.10">
    <property type="entry name" value="MetI-like"/>
    <property type="match status" value="1"/>
</dbReference>
<organism evidence="9 10">
    <name type="scientific">Candidatus Caccosoma faecigallinarum</name>
    <dbReference type="NCBI Taxonomy" id="2840720"/>
    <lineage>
        <taxon>Bacteria</taxon>
        <taxon>Bacillati</taxon>
        <taxon>Bacillota</taxon>
        <taxon>Bacillota incertae sedis</taxon>
        <taxon>Candidatus Caccosoma</taxon>
    </lineage>
</organism>
<evidence type="ECO:0000313" key="10">
    <source>
        <dbReference type="Proteomes" id="UP000886893"/>
    </source>
</evidence>
<evidence type="ECO:0000256" key="3">
    <source>
        <dbReference type="ARBA" id="ARBA00022475"/>
    </source>
</evidence>
<name>A0A9D1KAQ1_9FIRM</name>
<reference evidence="9" key="2">
    <citation type="journal article" date="2021" name="PeerJ">
        <title>Extensive microbial diversity within the chicken gut microbiome revealed by metagenomics and culture.</title>
        <authorList>
            <person name="Gilroy R."/>
            <person name="Ravi A."/>
            <person name="Getino M."/>
            <person name="Pursley I."/>
            <person name="Horton D.L."/>
            <person name="Alikhan N.F."/>
            <person name="Baker D."/>
            <person name="Gharbi K."/>
            <person name="Hall N."/>
            <person name="Watson M."/>
            <person name="Adriaenssens E.M."/>
            <person name="Foster-Nyarko E."/>
            <person name="Jarju S."/>
            <person name="Secka A."/>
            <person name="Antonio M."/>
            <person name="Oren A."/>
            <person name="Chaudhuri R.R."/>
            <person name="La Ragione R."/>
            <person name="Hildebrand F."/>
            <person name="Pallen M.J."/>
        </authorList>
    </citation>
    <scope>NUCLEOTIDE SEQUENCE</scope>
    <source>
        <strain evidence="9">14508</strain>
    </source>
</reference>
<keyword evidence="2 7" id="KW-0813">Transport</keyword>
<dbReference type="PROSITE" id="PS50928">
    <property type="entry name" value="ABC_TM1"/>
    <property type="match status" value="1"/>
</dbReference>
<feature type="transmembrane region" description="Helical" evidence="7">
    <location>
        <begin position="210"/>
        <end position="232"/>
    </location>
</feature>
<dbReference type="CDD" id="cd06261">
    <property type="entry name" value="TM_PBP2"/>
    <property type="match status" value="1"/>
</dbReference>
<dbReference type="PANTHER" id="PTHR43744">
    <property type="entry name" value="ABC TRANSPORTER PERMEASE PROTEIN MG189-RELATED-RELATED"/>
    <property type="match status" value="1"/>
</dbReference>
<comment type="similarity">
    <text evidence="7">Belongs to the binding-protein-dependent transport system permease family.</text>
</comment>
<dbReference type="PANTHER" id="PTHR43744:SF12">
    <property type="entry name" value="ABC TRANSPORTER PERMEASE PROTEIN MG189-RELATED"/>
    <property type="match status" value="1"/>
</dbReference>
<feature type="transmembrane region" description="Helical" evidence="7">
    <location>
        <begin position="273"/>
        <end position="292"/>
    </location>
</feature>
<dbReference type="GO" id="GO:0005886">
    <property type="term" value="C:plasma membrane"/>
    <property type="evidence" value="ECO:0007669"/>
    <property type="project" value="UniProtKB-SubCell"/>
</dbReference>
<evidence type="ECO:0000259" key="8">
    <source>
        <dbReference type="PROSITE" id="PS50928"/>
    </source>
</evidence>
<feature type="transmembrane region" description="Helical" evidence="7">
    <location>
        <begin position="99"/>
        <end position="123"/>
    </location>
</feature>
<evidence type="ECO:0000256" key="4">
    <source>
        <dbReference type="ARBA" id="ARBA00022692"/>
    </source>
</evidence>
<dbReference type="AlphaFoldDB" id="A0A9D1KAQ1"/>
<dbReference type="SUPFAM" id="SSF161098">
    <property type="entry name" value="MetI-like"/>
    <property type="match status" value="1"/>
</dbReference>
<feature type="domain" description="ABC transmembrane type-1" evidence="8">
    <location>
        <begin position="95"/>
        <end position="292"/>
    </location>
</feature>
<protein>
    <submittedName>
        <fullName evidence="9">Carbohydrate ABC transporter permease</fullName>
    </submittedName>
</protein>
<sequence>MTNLKLVLNDEKLNAAKIEKVEKTAKVITTIVLYAFLVIMALIVLIPFYWMIITSLKTNEEVIASHQTFFPKVIMWQNYAEALGPDSSFEFWTYLKNTLIVGIFSTIGTLFTTIFSAFAFARLNFKGKNVLFTIFLATMMIPGEMLVITNYITVAKLGWIGTDLTGAYLSMIIPFWVSVFYIYLLRQNFKQIPNELYYAAKVDGKSDWQYLWKVMVPIAMPTLISIFILKLMGAWNSYVWPNLVADRPEWRLISNGLRGAFQDTSSGHIRYELQMAATVVVTVPLLLLFIFFRKYIMRGVSRAGLKG</sequence>
<keyword evidence="4 7" id="KW-0812">Transmembrane</keyword>
<evidence type="ECO:0000256" key="6">
    <source>
        <dbReference type="ARBA" id="ARBA00023136"/>
    </source>
</evidence>
<dbReference type="GO" id="GO:0055085">
    <property type="term" value="P:transmembrane transport"/>
    <property type="evidence" value="ECO:0007669"/>
    <property type="project" value="InterPro"/>
</dbReference>
<evidence type="ECO:0000256" key="2">
    <source>
        <dbReference type="ARBA" id="ARBA00022448"/>
    </source>
</evidence>
<keyword evidence="3" id="KW-1003">Cell membrane</keyword>
<feature type="transmembrane region" description="Helical" evidence="7">
    <location>
        <begin position="27"/>
        <end position="52"/>
    </location>
</feature>
<dbReference type="Pfam" id="PF00528">
    <property type="entry name" value="BPD_transp_1"/>
    <property type="match status" value="1"/>
</dbReference>
<evidence type="ECO:0000256" key="5">
    <source>
        <dbReference type="ARBA" id="ARBA00022989"/>
    </source>
</evidence>
<proteinExistence type="inferred from homology"/>
<feature type="transmembrane region" description="Helical" evidence="7">
    <location>
        <begin position="164"/>
        <end position="184"/>
    </location>
</feature>
<evidence type="ECO:0000256" key="1">
    <source>
        <dbReference type="ARBA" id="ARBA00004651"/>
    </source>
</evidence>
<evidence type="ECO:0000313" key="9">
    <source>
        <dbReference type="EMBL" id="HIT17964.1"/>
    </source>
</evidence>
<comment type="caution">
    <text evidence="9">The sequence shown here is derived from an EMBL/GenBank/DDBJ whole genome shotgun (WGS) entry which is preliminary data.</text>
</comment>
<dbReference type="InterPro" id="IPR035906">
    <property type="entry name" value="MetI-like_sf"/>
</dbReference>
<dbReference type="InterPro" id="IPR000515">
    <property type="entry name" value="MetI-like"/>
</dbReference>
<comment type="subcellular location">
    <subcellularLocation>
        <location evidence="1 7">Cell membrane</location>
        <topology evidence="1 7">Multi-pass membrane protein</topology>
    </subcellularLocation>
</comment>
<feature type="transmembrane region" description="Helical" evidence="7">
    <location>
        <begin position="130"/>
        <end position="152"/>
    </location>
</feature>
<reference evidence="9" key="1">
    <citation type="submission" date="2020-10" db="EMBL/GenBank/DDBJ databases">
        <authorList>
            <person name="Gilroy R."/>
        </authorList>
    </citation>
    <scope>NUCLEOTIDE SEQUENCE</scope>
    <source>
        <strain evidence="9">14508</strain>
    </source>
</reference>
<accession>A0A9D1KAQ1</accession>
<dbReference type="EMBL" id="DVKI01000197">
    <property type="protein sequence ID" value="HIT17964.1"/>
    <property type="molecule type" value="Genomic_DNA"/>
</dbReference>
<dbReference type="Proteomes" id="UP000886893">
    <property type="component" value="Unassembled WGS sequence"/>
</dbReference>
<keyword evidence="5 7" id="KW-1133">Transmembrane helix</keyword>
<gene>
    <name evidence="9" type="ORF">IAD04_06315</name>
</gene>
<evidence type="ECO:0000256" key="7">
    <source>
        <dbReference type="RuleBase" id="RU363032"/>
    </source>
</evidence>
<keyword evidence="6 7" id="KW-0472">Membrane</keyword>